<keyword evidence="8 12" id="KW-0862">Zinc</keyword>
<dbReference type="Proteomes" id="UP000323392">
    <property type="component" value="Unassembled WGS sequence"/>
</dbReference>
<evidence type="ECO:0000313" key="19">
    <source>
        <dbReference type="Proteomes" id="UP000323392"/>
    </source>
</evidence>
<dbReference type="EC" id="2.7.7.101" evidence="12"/>
<dbReference type="STRING" id="1121328.JWYL7_0816"/>
<comment type="domain">
    <text evidence="12">Contains an N-terminal zinc-binding domain, a central core domain that contains the primase activity, and a C-terminal DnaB-binding domain.</text>
</comment>
<dbReference type="Proteomes" id="UP000092605">
    <property type="component" value="Unassembled WGS sequence"/>
</dbReference>
<dbReference type="PATRIC" id="fig|1121328.3.peg.822"/>
<dbReference type="InterPro" id="IPR019475">
    <property type="entry name" value="DNA_primase_DnaB-bd"/>
</dbReference>
<dbReference type="Pfam" id="PF13155">
    <property type="entry name" value="Toprim_2"/>
    <property type="match status" value="1"/>
</dbReference>
<evidence type="ECO:0000256" key="9">
    <source>
        <dbReference type="ARBA" id="ARBA00022842"/>
    </source>
</evidence>
<keyword evidence="3 12" id="KW-0808">Transferase</keyword>
<dbReference type="OrthoDB" id="9803773at2"/>
<evidence type="ECO:0000256" key="10">
    <source>
        <dbReference type="ARBA" id="ARBA00023125"/>
    </source>
</evidence>
<protein>
    <recommendedName>
        <fullName evidence="12 13">DNA primase</fullName>
        <ecNumber evidence="12">2.7.7.101</ecNumber>
    </recommendedName>
</protein>
<keyword evidence="19" id="KW-1185">Reference proteome</keyword>
<dbReference type="PANTHER" id="PTHR30313">
    <property type="entry name" value="DNA PRIMASE"/>
    <property type="match status" value="1"/>
</dbReference>
<reference evidence="17 19" key="2">
    <citation type="submission" date="2016-11" db="EMBL/GenBank/DDBJ databases">
        <authorList>
            <person name="Varghese N."/>
            <person name="Submissions S."/>
        </authorList>
    </citation>
    <scope>NUCLEOTIDE SEQUENCE [LARGE SCALE GENOMIC DNA]</scope>
    <source>
        <strain evidence="17 19">DSM 7308</strain>
    </source>
</reference>
<evidence type="ECO:0000256" key="3">
    <source>
        <dbReference type="ARBA" id="ARBA00022679"/>
    </source>
</evidence>
<comment type="cofactor">
    <cofactor evidence="12 13 14">
        <name>Zn(2+)</name>
        <dbReference type="ChEBI" id="CHEBI:29105"/>
    </cofactor>
    <text evidence="12 13 14">Binds 1 zinc ion per monomer.</text>
</comment>
<dbReference type="FunFam" id="3.90.580.10:FF:000001">
    <property type="entry name" value="DNA primase"/>
    <property type="match status" value="1"/>
</dbReference>
<dbReference type="InterPro" id="IPR030846">
    <property type="entry name" value="DnaG_bac"/>
</dbReference>
<evidence type="ECO:0000256" key="11">
    <source>
        <dbReference type="ARBA" id="ARBA00023163"/>
    </source>
</evidence>
<feature type="zinc finger region" description="CHC2-type" evidence="12 14">
    <location>
        <begin position="38"/>
        <end position="62"/>
    </location>
</feature>
<dbReference type="Gene3D" id="3.90.580.10">
    <property type="entry name" value="Zinc finger, CHC2-type domain"/>
    <property type="match status" value="1"/>
</dbReference>
<reference evidence="16 18" key="1">
    <citation type="submission" date="2016-02" db="EMBL/GenBank/DDBJ databases">
        <title>Draft genome sequence for Clostridium paradoxum JW-YL-7.</title>
        <authorList>
            <person name="Utturkar S.M."/>
            <person name="Lancaster A."/>
            <person name="Poole F.L."/>
            <person name="Adams M.W."/>
            <person name="Brown S.D."/>
        </authorList>
    </citation>
    <scope>NUCLEOTIDE SEQUENCE [LARGE SCALE GENOMIC DNA]</scope>
    <source>
        <strain evidence="16 18">JW-YL-7</strain>
    </source>
</reference>
<dbReference type="Gene3D" id="3.40.1360.10">
    <property type="match status" value="1"/>
</dbReference>
<dbReference type="GO" id="GO:0006269">
    <property type="term" value="P:DNA replication, synthesis of primer"/>
    <property type="evidence" value="ECO:0007669"/>
    <property type="project" value="UniProtKB-UniRule"/>
</dbReference>
<keyword evidence="5 12" id="KW-0235">DNA replication</keyword>
<dbReference type="InterPro" id="IPR037068">
    <property type="entry name" value="DNA_primase_core_N_sf"/>
</dbReference>
<keyword evidence="10 12" id="KW-0238">DNA-binding</keyword>
<sequence length="597" mass="68730">MNDIQDVIQQIKESVDIVDIISSYISISPSGSNYKALCPFHSEKTPSFIISSQKQMYKCFGCGEGGDVIKFVMKMENLDFVEALKFLGQKVGIQINSNNISKIDREKLNKEQKLLQIHAHAARYFFANLMKKDNSGYKYLISRGLDEKTIKYFGLGYASYSWDNLIKYLLNKGYKIEEIVDCGLAIPKKNGKGYIDRFINRVIFPIFNTTGNVIGFGGRVLDNSLPKYLNSPDTQIFNKRFNLYGLNFARKNISDKTLIIVEGYMDVITLFQFGIKNVVASLGTSLTKEQGKLIKKYANKVIIAYDCDEAGVAATIRGMDILKEAGLDVKVLKLDKAKDPDEYIRTYGIEEFKNSIQNCISLYEFKINILRKKYNLDIDDERIKFTKEAALLIKEIKSPIEAEYYINLISKIANITPEAIKKEIYGRYYKNKFVKEKPKTIEKLKVETNTIENAEFQIMKILITRKDLRSVILLKLDIDDFLIDKNKEIVKFIIKNSDLDIISIDKIKHLDIDEKFLNKILDTDISHIDLKCDLNNLLTIFKRGSLKQRVDILCKRQADLEYEKKNNKNIDMSEVDMQLLQIGLDIMKIKKQIDNLI</sequence>
<evidence type="ECO:0000256" key="8">
    <source>
        <dbReference type="ARBA" id="ARBA00022833"/>
    </source>
</evidence>
<dbReference type="GO" id="GO:1990077">
    <property type="term" value="C:primosome complex"/>
    <property type="evidence" value="ECO:0007669"/>
    <property type="project" value="UniProtKB-KW"/>
</dbReference>
<keyword evidence="7 12" id="KW-0863">Zinc-finger</keyword>
<keyword evidence="4 12" id="KW-0548">Nucleotidyltransferase</keyword>
<dbReference type="SMART" id="SM00400">
    <property type="entry name" value="ZnF_CHCC"/>
    <property type="match status" value="1"/>
</dbReference>
<dbReference type="GO" id="GO:0000428">
    <property type="term" value="C:DNA-directed RNA polymerase complex"/>
    <property type="evidence" value="ECO:0007669"/>
    <property type="project" value="UniProtKB-KW"/>
</dbReference>
<dbReference type="PIRSF" id="PIRSF002811">
    <property type="entry name" value="DnaG"/>
    <property type="match status" value="1"/>
</dbReference>
<keyword evidence="9" id="KW-0460">Magnesium</keyword>
<dbReference type="Pfam" id="PF10410">
    <property type="entry name" value="DnaB_bind"/>
    <property type="match status" value="1"/>
</dbReference>
<dbReference type="InterPro" id="IPR006171">
    <property type="entry name" value="TOPRIM_dom"/>
</dbReference>
<dbReference type="NCBIfam" id="TIGR01391">
    <property type="entry name" value="dnaG"/>
    <property type="match status" value="1"/>
</dbReference>
<dbReference type="Pfam" id="PF01807">
    <property type="entry name" value="Zn_ribbon_DnaG"/>
    <property type="match status" value="1"/>
</dbReference>
<dbReference type="SUPFAM" id="SSF57783">
    <property type="entry name" value="Zinc beta-ribbon"/>
    <property type="match status" value="1"/>
</dbReference>
<evidence type="ECO:0000256" key="13">
    <source>
        <dbReference type="PIRNR" id="PIRNR002811"/>
    </source>
</evidence>
<organism evidence="16 18">
    <name type="scientific">Alkalithermobacter thermoalcaliphilus JW-YL-7 = DSM 7308</name>
    <dbReference type="NCBI Taxonomy" id="1121328"/>
    <lineage>
        <taxon>Bacteria</taxon>
        <taxon>Bacillati</taxon>
        <taxon>Bacillota</taxon>
        <taxon>Clostridia</taxon>
        <taxon>Peptostreptococcales</taxon>
        <taxon>Tepidibacteraceae</taxon>
        <taxon>Alkalithermobacter</taxon>
    </lineage>
</organism>
<evidence type="ECO:0000256" key="12">
    <source>
        <dbReference type="HAMAP-Rule" id="MF_00974"/>
    </source>
</evidence>
<accession>A0A150FQ50</accession>
<keyword evidence="6 12" id="KW-0479">Metal-binding</keyword>
<evidence type="ECO:0000256" key="6">
    <source>
        <dbReference type="ARBA" id="ARBA00022723"/>
    </source>
</evidence>
<dbReference type="SMART" id="SM00493">
    <property type="entry name" value="TOPRIM"/>
    <property type="match status" value="1"/>
</dbReference>
<dbReference type="PANTHER" id="PTHR30313:SF2">
    <property type="entry name" value="DNA PRIMASE"/>
    <property type="match status" value="1"/>
</dbReference>
<keyword evidence="1 12" id="KW-0240">DNA-directed RNA polymerase</keyword>
<dbReference type="FunFam" id="3.90.980.10:FF:000001">
    <property type="entry name" value="DNA primase"/>
    <property type="match status" value="1"/>
</dbReference>
<evidence type="ECO:0000256" key="5">
    <source>
        <dbReference type="ARBA" id="ARBA00022705"/>
    </source>
</evidence>
<comment type="caution">
    <text evidence="16">The sequence shown here is derived from an EMBL/GenBank/DDBJ whole genome shotgun (WGS) entry which is preliminary data.</text>
</comment>
<comment type="similarity">
    <text evidence="12 13">Belongs to the DnaG primase family.</text>
</comment>
<dbReference type="Pfam" id="PF08275">
    <property type="entry name" value="DNAG_N"/>
    <property type="match status" value="1"/>
</dbReference>
<dbReference type="FunFam" id="3.40.1360.10:FF:000002">
    <property type="entry name" value="DNA primase"/>
    <property type="match status" value="1"/>
</dbReference>
<evidence type="ECO:0000256" key="1">
    <source>
        <dbReference type="ARBA" id="ARBA00022478"/>
    </source>
</evidence>
<keyword evidence="2 12" id="KW-0639">Primosome</keyword>
<dbReference type="InterPro" id="IPR036977">
    <property type="entry name" value="DNA_primase_Znf_CHC2"/>
</dbReference>
<dbReference type="Gene3D" id="3.90.980.10">
    <property type="entry name" value="DNA primase, catalytic core, N-terminal domain"/>
    <property type="match status" value="1"/>
</dbReference>
<dbReference type="RefSeq" id="WP_066069420.1">
    <property type="nucleotide sequence ID" value="NZ_FRBG01000003.1"/>
</dbReference>
<evidence type="ECO:0000256" key="2">
    <source>
        <dbReference type="ARBA" id="ARBA00022515"/>
    </source>
</evidence>
<dbReference type="AlphaFoldDB" id="A0A150FQ50"/>
<keyword evidence="11 12" id="KW-0804">Transcription</keyword>
<dbReference type="CDD" id="cd03364">
    <property type="entry name" value="TOPRIM_DnaG_primases"/>
    <property type="match status" value="1"/>
</dbReference>
<dbReference type="GO" id="GO:0005737">
    <property type="term" value="C:cytoplasm"/>
    <property type="evidence" value="ECO:0007669"/>
    <property type="project" value="TreeGrafter"/>
</dbReference>
<dbReference type="PROSITE" id="PS50880">
    <property type="entry name" value="TOPRIM"/>
    <property type="match status" value="1"/>
</dbReference>
<dbReference type="EMBL" id="LSFY01000001">
    <property type="protein sequence ID" value="KXZ39741.1"/>
    <property type="molecule type" value="Genomic_DNA"/>
</dbReference>
<evidence type="ECO:0000313" key="17">
    <source>
        <dbReference type="EMBL" id="SHK62556.1"/>
    </source>
</evidence>
<gene>
    <name evidence="12" type="primary">dnaG</name>
    <name evidence="16" type="ORF">JWYL7_0816</name>
    <name evidence="17" type="ORF">SAMN05661008_00581</name>
</gene>
<dbReference type="GO" id="GO:0003677">
    <property type="term" value="F:DNA binding"/>
    <property type="evidence" value="ECO:0007669"/>
    <property type="project" value="UniProtKB-KW"/>
</dbReference>
<evidence type="ECO:0000313" key="18">
    <source>
        <dbReference type="Proteomes" id="UP000092605"/>
    </source>
</evidence>
<dbReference type="InterPro" id="IPR002694">
    <property type="entry name" value="Znf_CHC2"/>
</dbReference>
<dbReference type="EMBL" id="FRBG01000003">
    <property type="protein sequence ID" value="SHK62556.1"/>
    <property type="molecule type" value="Genomic_DNA"/>
</dbReference>
<name>A0A150FQ50_CLOPD</name>
<evidence type="ECO:0000256" key="4">
    <source>
        <dbReference type="ARBA" id="ARBA00022695"/>
    </source>
</evidence>
<evidence type="ECO:0000259" key="15">
    <source>
        <dbReference type="PROSITE" id="PS50880"/>
    </source>
</evidence>
<evidence type="ECO:0000256" key="7">
    <source>
        <dbReference type="ARBA" id="ARBA00022771"/>
    </source>
</evidence>
<feature type="domain" description="Toprim" evidence="15">
    <location>
        <begin position="256"/>
        <end position="337"/>
    </location>
</feature>
<comment type="catalytic activity">
    <reaction evidence="12">
        <text>ssDNA + n NTP = ssDNA/pppN(pN)n-1 hybrid + (n-1) diphosphate.</text>
        <dbReference type="EC" id="2.7.7.101"/>
    </reaction>
</comment>
<dbReference type="HAMAP" id="MF_00974">
    <property type="entry name" value="DNA_primase_DnaG"/>
    <property type="match status" value="1"/>
</dbReference>
<dbReference type="GO" id="GO:0003899">
    <property type="term" value="F:DNA-directed RNA polymerase activity"/>
    <property type="evidence" value="ECO:0007669"/>
    <property type="project" value="UniProtKB-UniRule"/>
</dbReference>
<dbReference type="InterPro" id="IPR013264">
    <property type="entry name" value="DNAG_N"/>
</dbReference>
<proteinExistence type="inferred from homology"/>
<dbReference type="InterPro" id="IPR050219">
    <property type="entry name" value="DnaG_primase"/>
</dbReference>
<dbReference type="InterPro" id="IPR006295">
    <property type="entry name" value="DNA_primase_DnaG"/>
</dbReference>
<comment type="subunit">
    <text evidence="12">Monomer. Interacts with DnaB.</text>
</comment>
<evidence type="ECO:0000313" key="16">
    <source>
        <dbReference type="EMBL" id="KXZ39741.1"/>
    </source>
</evidence>
<dbReference type="GO" id="GO:0008270">
    <property type="term" value="F:zinc ion binding"/>
    <property type="evidence" value="ECO:0007669"/>
    <property type="project" value="UniProtKB-UniRule"/>
</dbReference>
<dbReference type="SUPFAM" id="SSF56731">
    <property type="entry name" value="DNA primase core"/>
    <property type="match status" value="1"/>
</dbReference>
<dbReference type="InterPro" id="IPR034151">
    <property type="entry name" value="TOPRIM_DnaG_bac"/>
</dbReference>
<comment type="function">
    <text evidence="12 13">RNA polymerase that catalyzes the synthesis of short RNA molecules used as primers for DNA polymerase during DNA replication.</text>
</comment>
<evidence type="ECO:0000256" key="14">
    <source>
        <dbReference type="PIRSR" id="PIRSR002811-1"/>
    </source>
</evidence>